<evidence type="ECO:0000259" key="3">
    <source>
        <dbReference type="PROSITE" id="PS51459"/>
    </source>
</evidence>
<dbReference type="STRING" id="887898.HMPREF0551_0922"/>
<keyword evidence="2" id="KW-0067">ATP-binding</keyword>
<name>E7RVV1_9BURK</name>
<feature type="active site" evidence="1">
    <location>
        <position position="335"/>
    </location>
</feature>
<dbReference type="GO" id="GO:0005524">
    <property type="term" value="F:ATP binding"/>
    <property type="evidence" value="ECO:0007669"/>
    <property type="project" value="UniProtKB-KW"/>
</dbReference>
<dbReference type="Proteomes" id="UP000011021">
    <property type="component" value="Unassembled WGS sequence"/>
</dbReference>
<dbReference type="eggNOG" id="COG3177">
    <property type="taxonomic scope" value="Bacteria"/>
</dbReference>
<dbReference type="InterPro" id="IPR003812">
    <property type="entry name" value="Fido"/>
</dbReference>
<reference evidence="4 5" key="1">
    <citation type="submission" date="2010-12" db="EMBL/GenBank/DDBJ databases">
        <authorList>
            <person name="Muzny D."/>
            <person name="Qin X."/>
            <person name="Deng J."/>
            <person name="Jiang H."/>
            <person name="Liu Y."/>
            <person name="Qu J."/>
            <person name="Song X.-Z."/>
            <person name="Zhang L."/>
            <person name="Thornton R."/>
            <person name="Coyle M."/>
            <person name="Francisco L."/>
            <person name="Jackson L."/>
            <person name="Javaid M."/>
            <person name="Korchina V."/>
            <person name="Kovar C."/>
            <person name="Mata R."/>
            <person name="Mathew T."/>
            <person name="Ngo R."/>
            <person name="Nguyen L."/>
            <person name="Nguyen N."/>
            <person name="Okwuonu G."/>
            <person name="Ongeri F."/>
            <person name="Pham C."/>
            <person name="Simmons D."/>
            <person name="Wilczek-Boney K."/>
            <person name="Hale W."/>
            <person name="Jakkamsetti A."/>
            <person name="Pham P."/>
            <person name="Ruth R."/>
            <person name="San Lucas F."/>
            <person name="Warren J."/>
            <person name="Zhang J."/>
            <person name="Zhao Z."/>
            <person name="Zhou C."/>
            <person name="Zhu D."/>
            <person name="Lee S."/>
            <person name="Bess C."/>
            <person name="Blankenburg K."/>
            <person name="Forbes L."/>
            <person name="Fu Q."/>
            <person name="Gubbala S."/>
            <person name="Hirani K."/>
            <person name="Jayaseelan J.C."/>
            <person name="Lara F."/>
            <person name="Munidasa M."/>
            <person name="Palculict T."/>
            <person name="Patil S."/>
            <person name="Pu L.-L."/>
            <person name="Saada N."/>
            <person name="Tang L."/>
            <person name="Weissenberger G."/>
            <person name="Zhu Y."/>
            <person name="Hemphill L."/>
            <person name="Shang Y."/>
            <person name="Youmans B."/>
            <person name="Ayvaz T."/>
            <person name="Ross M."/>
            <person name="Santibanez J."/>
            <person name="Aqrawi P."/>
            <person name="Gross S."/>
            <person name="Joshi V."/>
            <person name="Fowler G."/>
            <person name="Nazareth L."/>
            <person name="Reid J."/>
            <person name="Worley K."/>
            <person name="Petrosino J."/>
            <person name="Highlander S."/>
            <person name="Gibbs R."/>
        </authorList>
    </citation>
    <scope>NUCLEOTIDE SEQUENCE [LARGE SCALE GENOMIC DNA]</scope>
    <source>
        <strain evidence="4 5">ATCC 51599</strain>
    </source>
</reference>
<dbReference type="InterPro" id="IPR036597">
    <property type="entry name" value="Fido-like_dom_sf"/>
</dbReference>
<protein>
    <submittedName>
        <fullName evidence="4">Fic family protein</fullName>
    </submittedName>
</protein>
<organism evidence="4 5">
    <name type="scientific">Lautropia mirabilis ATCC 51599</name>
    <dbReference type="NCBI Taxonomy" id="887898"/>
    <lineage>
        <taxon>Bacteria</taxon>
        <taxon>Pseudomonadati</taxon>
        <taxon>Pseudomonadota</taxon>
        <taxon>Betaproteobacteria</taxon>
        <taxon>Burkholderiales</taxon>
        <taxon>Burkholderiaceae</taxon>
        <taxon>Lautropia</taxon>
    </lineage>
</organism>
<dbReference type="PROSITE" id="PS51459">
    <property type="entry name" value="FIDO"/>
    <property type="match status" value="1"/>
</dbReference>
<comment type="caution">
    <text evidence="4">The sequence shown here is derived from an EMBL/GenBank/DDBJ whole genome shotgun (WGS) entry which is preliminary data.</text>
</comment>
<evidence type="ECO:0000313" key="5">
    <source>
        <dbReference type="Proteomes" id="UP000011021"/>
    </source>
</evidence>
<keyword evidence="2" id="KW-0547">Nucleotide-binding</keyword>
<dbReference type="EMBL" id="AEQP01000003">
    <property type="protein sequence ID" value="EFV95434.1"/>
    <property type="molecule type" value="Genomic_DNA"/>
</dbReference>
<gene>
    <name evidence="4" type="ORF">HMPREF0551_0922</name>
</gene>
<dbReference type="PANTHER" id="PTHR13504:SF38">
    <property type="entry name" value="FIDO DOMAIN-CONTAINING PROTEIN"/>
    <property type="match status" value="1"/>
</dbReference>
<evidence type="ECO:0000313" key="4">
    <source>
        <dbReference type="EMBL" id="EFV95434.1"/>
    </source>
</evidence>
<feature type="binding site" evidence="2">
    <location>
        <begin position="339"/>
        <end position="346"/>
    </location>
    <ligand>
        <name>ATP</name>
        <dbReference type="ChEBI" id="CHEBI:30616"/>
    </ligand>
</feature>
<dbReference type="RefSeq" id="WP_005673111.1">
    <property type="nucleotide sequence ID" value="NZ_CP146288.1"/>
</dbReference>
<dbReference type="Gene3D" id="1.10.3290.10">
    <property type="entry name" value="Fido-like domain"/>
    <property type="match status" value="1"/>
</dbReference>
<dbReference type="AlphaFoldDB" id="E7RVV1"/>
<sequence length="530" mass="58445">MSGHLSTLTTAPPSDPLGGAWLAQAFQLPWPEDLPVVSRMGGRRATQVTANGWLETWPEAARPSADVVSHLLFHLRHEVPHLGLLARLFEQIGPDVIQTWVDTEPTGQYARRAAFLYEWLTGQTLRVPVGLAGNYVDALDGTRRVVASTGRGQRVPRWRVVDNLPGTRHFCPLVVKTEALRSAESLDVHRLLDGLMAEFGPDLLMRSAVWLTLRESRASFSIEGEGNQVSRVQRFADVMARRLGQGTVPLSADVLAELQQDILGRRTSLGQFGLRQSPVFVGETVRYQDIVHYVAPPAADVAAMLEGVRVFLDRTQGQPAVMRSAVVAFGFVYIHPLADGNGRVHRFLINDILRRDGVVPDTMILPVSSLIADDAQVRRRYDQVLDGVSRPLMSLVREHVDFARKPIVYPDGVSSNFCFSGDALARPLWRYPDLGPHVCFLADVLGKTLATKMREESRYLQLHARARAALKEVVEMPDAQADRVIRSLQQNEGALSNVLAGEIPILAEPGVWAEVVEAVSAAWQGDADPS</sequence>
<evidence type="ECO:0000256" key="2">
    <source>
        <dbReference type="PIRSR" id="PIRSR640198-2"/>
    </source>
</evidence>
<dbReference type="PANTHER" id="PTHR13504">
    <property type="entry name" value="FIDO DOMAIN-CONTAINING PROTEIN DDB_G0283145"/>
    <property type="match status" value="1"/>
</dbReference>
<dbReference type="SUPFAM" id="SSF140931">
    <property type="entry name" value="Fic-like"/>
    <property type="match status" value="1"/>
</dbReference>
<proteinExistence type="predicted"/>
<evidence type="ECO:0000256" key="1">
    <source>
        <dbReference type="PIRSR" id="PIRSR640198-1"/>
    </source>
</evidence>
<dbReference type="InterPro" id="IPR040198">
    <property type="entry name" value="Fido_containing"/>
</dbReference>
<dbReference type="Pfam" id="PF02661">
    <property type="entry name" value="Fic"/>
    <property type="match status" value="1"/>
</dbReference>
<accession>E7RVV1</accession>
<feature type="domain" description="Fido" evidence="3">
    <location>
        <begin position="250"/>
        <end position="405"/>
    </location>
</feature>
<keyword evidence="5" id="KW-1185">Reference proteome</keyword>
<dbReference type="HOGENOM" id="CLU_042149_0_0_4"/>